<dbReference type="AlphaFoldDB" id="A0ABD3M1X1"/>
<feature type="compositionally biased region" description="Polar residues" evidence="1">
    <location>
        <begin position="37"/>
        <end position="49"/>
    </location>
</feature>
<evidence type="ECO:0000256" key="1">
    <source>
        <dbReference type="SAM" id="MobiDB-lite"/>
    </source>
</evidence>
<evidence type="ECO:0000313" key="3">
    <source>
        <dbReference type="EMBL" id="KAL3756731.1"/>
    </source>
</evidence>
<feature type="signal peptide" evidence="2">
    <location>
        <begin position="1"/>
        <end position="18"/>
    </location>
</feature>
<evidence type="ECO:0000313" key="4">
    <source>
        <dbReference type="Proteomes" id="UP001530293"/>
    </source>
</evidence>
<feature type="compositionally biased region" description="Acidic residues" evidence="1">
    <location>
        <begin position="52"/>
        <end position="61"/>
    </location>
</feature>
<comment type="caution">
    <text evidence="3">The sequence shown here is derived from an EMBL/GenBank/DDBJ whole genome shotgun (WGS) entry which is preliminary data.</text>
</comment>
<name>A0ABD3M1X1_9STRA</name>
<dbReference type="InterPro" id="IPR003774">
    <property type="entry name" value="AlgH-like"/>
</dbReference>
<dbReference type="EMBL" id="JALLBG020000293">
    <property type="protein sequence ID" value="KAL3756731.1"/>
    <property type="molecule type" value="Genomic_DNA"/>
</dbReference>
<keyword evidence="4" id="KW-1185">Reference proteome</keyword>
<protein>
    <submittedName>
        <fullName evidence="3">Uncharacterized protein</fullName>
    </submittedName>
</protein>
<evidence type="ECO:0000256" key="2">
    <source>
        <dbReference type="SAM" id="SignalP"/>
    </source>
</evidence>
<dbReference type="Proteomes" id="UP001530293">
    <property type="component" value="Unassembled WGS sequence"/>
</dbReference>
<keyword evidence="2" id="KW-0732">Signal</keyword>
<dbReference type="SUPFAM" id="SSF143456">
    <property type="entry name" value="VC0467-like"/>
    <property type="match status" value="2"/>
</dbReference>
<organism evidence="3 4">
    <name type="scientific">Discostella pseudostelligera</name>
    <dbReference type="NCBI Taxonomy" id="259834"/>
    <lineage>
        <taxon>Eukaryota</taxon>
        <taxon>Sar</taxon>
        <taxon>Stramenopiles</taxon>
        <taxon>Ochrophyta</taxon>
        <taxon>Bacillariophyta</taxon>
        <taxon>Coscinodiscophyceae</taxon>
        <taxon>Thalassiosirophycidae</taxon>
        <taxon>Stephanodiscales</taxon>
        <taxon>Stephanodiscaceae</taxon>
        <taxon>Discostella</taxon>
    </lineage>
</organism>
<gene>
    <name evidence="3" type="ORF">ACHAWU_003481</name>
</gene>
<feature type="chain" id="PRO_5044780134" evidence="2">
    <location>
        <begin position="19"/>
        <end position="627"/>
    </location>
</feature>
<proteinExistence type="predicted"/>
<dbReference type="Gene3D" id="3.40.1740.10">
    <property type="entry name" value="VC0467-like"/>
    <property type="match status" value="2"/>
</dbReference>
<reference evidence="3 4" key="1">
    <citation type="submission" date="2024-10" db="EMBL/GenBank/DDBJ databases">
        <title>Updated reference genomes for cyclostephanoid diatoms.</title>
        <authorList>
            <person name="Roberts W.R."/>
            <person name="Alverson A.J."/>
        </authorList>
    </citation>
    <scope>NUCLEOTIDE SEQUENCE [LARGE SCALE GENOMIC DNA]</scope>
    <source>
        <strain evidence="3 4">AJA232-27</strain>
    </source>
</reference>
<dbReference type="Pfam" id="PF02622">
    <property type="entry name" value="DUF179"/>
    <property type="match status" value="1"/>
</dbReference>
<dbReference type="PANTHER" id="PTHR30327">
    <property type="entry name" value="UNCHARACTERIZED PROTEIN YQGE"/>
    <property type="match status" value="1"/>
</dbReference>
<accession>A0ABD3M1X1</accession>
<dbReference type="PANTHER" id="PTHR30327:SF1">
    <property type="entry name" value="UPF0301 PROTEIN YQGE"/>
    <property type="match status" value="1"/>
</dbReference>
<feature type="region of interest" description="Disordered" evidence="1">
    <location>
        <begin position="37"/>
        <end position="61"/>
    </location>
</feature>
<sequence>MILFRLMLVLLTFSVAVAFQSAHQIIRACYPLPSGSGCQRRNIHSPTSAKSEDDDDVSDTGEDILQSADWREFRARLILGNKEGSSSNFSSSSWAYDSGHVIEPGSIILAKVEPDFCYFGLNQQYFHKSVMLVTEHEEGVFTKGIILNRPTNLYLGDDDFLNIDGDPYIKSDVANRTENSWRIWFGGDVRSLYSDDTEIVCLHSIDTSIARNASEVLLNNIMMTNYEGAMQIIDAKEAEAKDFWMFAGYAGWNEGQLLDELQRESWYMVSADSETVWKELIHQRDSPADPRDAGIKTWGSLMCMIGREEEAKMFEASFADLTLKEWATAAILFESTIHGSDEPQEDVVRSQDVNQLGEILGSFSSTSNPSTLIKLNVKDGLAGSLLRGSAEHKSPFLLSEQKFHHSIQLILQDDGELTIGVMLNHPMTKTRPLTLLDGRTVQIPIRYGGSFGIPGVTEQPTIFLHAKSKLRQLSVGEPVRRTDNDLSRIWICSEVQVIESITKGRASERDFMCIEGFSIWAKDQADGGILGDLLEGKFEVVDPSYTDEMWLILLEQSTLSLESLDRNCRLAFDAWGVAGKNEDPFPPFVYESTVTVSELADDALRYWIEAFLLGGVISAVNKYSVFE</sequence>